<evidence type="ECO:0000256" key="14">
    <source>
        <dbReference type="ARBA" id="ARBA00022842"/>
    </source>
</evidence>
<evidence type="ECO:0000256" key="4">
    <source>
        <dbReference type="ARBA" id="ARBA00004838"/>
    </source>
</evidence>
<dbReference type="GO" id="GO:0046872">
    <property type="term" value="F:metal ion binding"/>
    <property type="evidence" value="ECO:0007669"/>
    <property type="project" value="UniProtKB-KW"/>
</dbReference>
<dbReference type="PANTHER" id="PTHR11406:SF10">
    <property type="entry name" value="PHOSPHOGLYCERATE KINASE 2"/>
    <property type="match status" value="1"/>
</dbReference>
<dbReference type="PANTHER" id="PTHR11406">
    <property type="entry name" value="PHOSPHOGLYCERATE KINASE"/>
    <property type="match status" value="1"/>
</dbReference>
<dbReference type="Pfam" id="PF00162">
    <property type="entry name" value="PGK"/>
    <property type="match status" value="1"/>
</dbReference>
<comment type="similarity">
    <text evidence="5 17">Belongs to the phosphoglycerate kinase family.</text>
</comment>
<evidence type="ECO:0000256" key="13">
    <source>
        <dbReference type="ARBA" id="ARBA00022840"/>
    </source>
</evidence>
<dbReference type="PRINTS" id="PR00477">
    <property type="entry name" value="PHGLYCKINASE"/>
</dbReference>
<keyword evidence="15" id="KW-0007">Acetylation</keyword>
<dbReference type="GO" id="GO:0004618">
    <property type="term" value="F:phosphoglycerate kinase activity"/>
    <property type="evidence" value="ECO:0007669"/>
    <property type="project" value="UniProtKB-EC"/>
</dbReference>
<protein>
    <recommendedName>
        <fullName evidence="17">Phosphoglycerate kinase</fullName>
        <ecNumber evidence="17">2.7.2.3</ecNumber>
    </recommendedName>
</protein>
<keyword evidence="10" id="KW-0479">Metal-binding</keyword>
<evidence type="ECO:0000256" key="18">
    <source>
        <dbReference type="RuleBase" id="RU000696"/>
    </source>
</evidence>
<accession>A0A8C0WEP3</accession>
<comment type="subunit">
    <text evidence="6 18">Monomer.</text>
</comment>
<proteinExistence type="inferred from homology"/>
<evidence type="ECO:0000256" key="2">
    <source>
        <dbReference type="ARBA" id="ARBA00001946"/>
    </source>
</evidence>
<keyword evidence="9 17" id="KW-0808">Transferase</keyword>
<keyword evidence="12 17" id="KW-0418">Kinase</keyword>
<evidence type="ECO:0000256" key="3">
    <source>
        <dbReference type="ARBA" id="ARBA00004496"/>
    </source>
</evidence>
<comment type="subcellular location">
    <subcellularLocation>
        <location evidence="3">Cytoplasm</location>
    </subcellularLocation>
</comment>
<dbReference type="GO" id="GO:0035686">
    <property type="term" value="C:sperm fibrous sheath"/>
    <property type="evidence" value="ECO:0007669"/>
    <property type="project" value="TreeGrafter"/>
</dbReference>
<dbReference type="EC" id="2.7.2.3" evidence="17"/>
<dbReference type="GO" id="GO:0005829">
    <property type="term" value="C:cytosol"/>
    <property type="evidence" value="ECO:0007669"/>
    <property type="project" value="TreeGrafter"/>
</dbReference>
<evidence type="ECO:0000256" key="12">
    <source>
        <dbReference type="ARBA" id="ARBA00022777"/>
    </source>
</evidence>
<dbReference type="GO" id="GO:0043531">
    <property type="term" value="F:ADP binding"/>
    <property type="evidence" value="ECO:0007669"/>
    <property type="project" value="TreeGrafter"/>
</dbReference>
<sequence>MSLSKKLTLDKLDVKGKRVIMRVDFNVPMKNNQITNNQRIKAAIPSIKYCLDHGARSVVLMSHLGRPDGVPMPDKYSLEPVAAELKSLLGKDVLFLKDCVGSEVEKACANPAAGSVILLENLRFHVEEEGKGQSLSGEKIKAEPDKIEAFRASLSKLGDVYVNDAFGTAHRAHSSMVGVNLPQKASGFLMKKELDYFAKALEKPERPFLAILGGAKVADKIQLIKNLLDKVNHMIIGGAMAYTFLKVLKNMEIGFFCNTSKSPREKPGVHRKLVGSMTAGHVERKAGYLHSTEKGYLVHYSVK</sequence>
<dbReference type="InterPro" id="IPR001576">
    <property type="entry name" value="Phosphoglycerate_kinase"/>
</dbReference>
<comment type="cofactor">
    <cofactor evidence="2">
        <name>Mg(2+)</name>
        <dbReference type="ChEBI" id="CHEBI:18420"/>
    </cofactor>
</comment>
<dbReference type="PROSITE" id="PS00111">
    <property type="entry name" value="PGLYCERATE_KINASE"/>
    <property type="match status" value="1"/>
</dbReference>
<comment type="catalytic activity">
    <reaction evidence="1 17">
        <text>(2R)-3-phosphoglycerate + ATP = (2R)-3-phospho-glyceroyl phosphate + ADP</text>
        <dbReference type="Rhea" id="RHEA:14801"/>
        <dbReference type="ChEBI" id="CHEBI:30616"/>
        <dbReference type="ChEBI" id="CHEBI:57604"/>
        <dbReference type="ChEBI" id="CHEBI:58272"/>
        <dbReference type="ChEBI" id="CHEBI:456216"/>
        <dbReference type="EC" id="2.7.2.3"/>
    </reaction>
</comment>
<dbReference type="UniPathway" id="UPA00109">
    <property type="reaction ID" value="UER00185"/>
</dbReference>
<evidence type="ECO:0000256" key="7">
    <source>
        <dbReference type="ARBA" id="ARBA00022490"/>
    </source>
</evidence>
<dbReference type="InterPro" id="IPR015824">
    <property type="entry name" value="Phosphoglycerate_kinase_N"/>
</dbReference>
<dbReference type="InterPro" id="IPR036043">
    <property type="entry name" value="Phosphoglycerate_kinase_sf"/>
</dbReference>
<evidence type="ECO:0000256" key="16">
    <source>
        <dbReference type="ARBA" id="ARBA00023152"/>
    </source>
</evidence>
<evidence type="ECO:0000313" key="19">
    <source>
        <dbReference type="Ensembl" id="ENSCCNP00000006917.1"/>
    </source>
</evidence>
<keyword evidence="14" id="KW-0460">Magnesium</keyword>
<keyword evidence="7" id="KW-0963">Cytoplasm</keyword>
<evidence type="ECO:0000256" key="17">
    <source>
        <dbReference type="RuleBase" id="RU000532"/>
    </source>
</evidence>
<dbReference type="GO" id="GO:0006094">
    <property type="term" value="P:gluconeogenesis"/>
    <property type="evidence" value="ECO:0007669"/>
    <property type="project" value="TreeGrafter"/>
</dbReference>
<comment type="pathway">
    <text evidence="4 17">Carbohydrate degradation; glycolysis; pyruvate from D-glyceraldehyde 3-phosphate: step 2/5.</text>
</comment>
<keyword evidence="16" id="KW-0324">Glycolysis</keyword>
<keyword evidence="11" id="KW-0547">Nucleotide-binding</keyword>
<evidence type="ECO:0000256" key="11">
    <source>
        <dbReference type="ARBA" id="ARBA00022741"/>
    </source>
</evidence>
<dbReference type="Gene3D" id="3.40.50.1260">
    <property type="entry name" value="Phosphoglycerate kinase, N-terminal domain"/>
    <property type="match status" value="2"/>
</dbReference>
<evidence type="ECO:0000256" key="15">
    <source>
        <dbReference type="ARBA" id="ARBA00022990"/>
    </source>
</evidence>
<reference evidence="19" key="1">
    <citation type="submission" date="2023-09" db="UniProtKB">
        <authorList>
            <consortium name="Ensembl"/>
        </authorList>
    </citation>
    <scope>IDENTIFICATION</scope>
</reference>
<dbReference type="GO" id="GO:0006096">
    <property type="term" value="P:glycolytic process"/>
    <property type="evidence" value="ECO:0007669"/>
    <property type="project" value="UniProtKB-UniPathway"/>
</dbReference>
<dbReference type="FunFam" id="3.40.50.1260:FF:000019">
    <property type="entry name" value="Phosphoglycerate kinase 1"/>
    <property type="match status" value="1"/>
</dbReference>
<keyword evidence="8" id="KW-0597">Phosphoprotein</keyword>
<dbReference type="GO" id="GO:0070062">
    <property type="term" value="C:extracellular exosome"/>
    <property type="evidence" value="ECO:0007669"/>
    <property type="project" value="TreeGrafter"/>
</dbReference>
<dbReference type="GO" id="GO:0005524">
    <property type="term" value="F:ATP binding"/>
    <property type="evidence" value="ECO:0007669"/>
    <property type="project" value="UniProtKB-KW"/>
</dbReference>
<dbReference type="AlphaFoldDB" id="A0A8C0WEP3"/>
<evidence type="ECO:0000256" key="1">
    <source>
        <dbReference type="ARBA" id="ARBA00000642"/>
    </source>
</evidence>
<evidence type="ECO:0000256" key="6">
    <source>
        <dbReference type="ARBA" id="ARBA00011245"/>
    </source>
</evidence>
<evidence type="ECO:0000256" key="5">
    <source>
        <dbReference type="ARBA" id="ARBA00008982"/>
    </source>
</evidence>
<dbReference type="Ensembl" id="ENSCCNT00000009184.1">
    <property type="protein sequence ID" value="ENSCCNP00000006917.1"/>
    <property type="gene ID" value="ENSCCNG00000007413.1"/>
</dbReference>
<dbReference type="SUPFAM" id="SSF53748">
    <property type="entry name" value="Phosphoglycerate kinase"/>
    <property type="match status" value="1"/>
</dbReference>
<evidence type="ECO:0000256" key="9">
    <source>
        <dbReference type="ARBA" id="ARBA00022679"/>
    </source>
</evidence>
<name>A0A8C0WEP3_CASCN</name>
<evidence type="ECO:0000256" key="8">
    <source>
        <dbReference type="ARBA" id="ARBA00022553"/>
    </source>
</evidence>
<keyword evidence="13" id="KW-0067">ATP-binding</keyword>
<dbReference type="FunFam" id="3.40.50.1260:FF:000031">
    <property type="entry name" value="Phosphoglycerate kinase 1"/>
    <property type="match status" value="1"/>
</dbReference>
<organism evidence="19">
    <name type="scientific">Castor canadensis</name>
    <name type="common">American beaver</name>
    <dbReference type="NCBI Taxonomy" id="51338"/>
    <lineage>
        <taxon>Eukaryota</taxon>
        <taxon>Metazoa</taxon>
        <taxon>Chordata</taxon>
        <taxon>Craniata</taxon>
        <taxon>Vertebrata</taxon>
        <taxon>Euteleostomi</taxon>
        <taxon>Mammalia</taxon>
        <taxon>Eutheria</taxon>
        <taxon>Euarchontoglires</taxon>
        <taxon>Glires</taxon>
        <taxon>Rodentia</taxon>
        <taxon>Castorimorpha</taxon>
        <taxon>Castoridae</taxon>
        <taxon>Castor</taxon>
    </lineage>
</organism>
<dbReference type="InterPro" id="IPR015911">
    <property type="entry name" value="Phosphoglycerate_kinase_CS"/>
</dbReference>
<evidence type="ECO:0000256" key="10">
    <source>
        <dbReference type="ARBA" id="ARBA00022723"/>
    </source>
</evidence>